<keyword evidence="2" id="KW-1185">Reference proteome</keyword>
<dbReference type="Proteomes" id="UP000052023">
    <property type="component" value="Unassembled WGS sequence"/>
</dbReference>
<reference evidence="1 2" key="1">
    <citation type="submission" date="2014-03" db="EMBL/GenBank/DDBJ databases">
        <title>Bradyrhizobium valentinum sp. nov., isolated from effective nodules of Lupinus mariae-josephae, a lupine endemic of basic-lime soils in Eastern Spain.</title>
        <authorList>
            <person name="Duran D."/>
            <person name="Rey L."/>
            <person name="Navarro A."/>
            <person name="Busquets A."/>
            <person name="Imperial J."/>
            <person name="Ruiz-Argueso T."/>
        </authorList>
    </citation>
    <scope>NUCLEOTIDE SEQUENCE [LARGE SCALE GENOMIC DNA]</scope>
    <source>
        <strain evidence="1 2">Ro19</strain>
    </source>
</reference>
<protein>
    <submittedName>
        <fullName evidence="1">Uncharacterized protein</fullName>
    </submittedName>
</protein>
<accession>A0A0R3NA59</accession>
<dbReference type="EMBL" id="LLYA01000055">
    <property type="protein sequence ID" value="KRR28993.1"/>
    <property type="molecule type" value="Genomic_DNA"/>
</dbReference>
<gene>
    <name evidence="1" type="ORF">CQ13_39105</name>
</gene>
<comment type="caution">
    <text evidence="1">The sequence shown here is derived from an EMBL/GenBank/DDBJ whole genome shotgun (WGS) entry which is preliminary data.</text>
</comment>
<sequence length="65" mass="7669">MGRRPDDLELHVLLQFQFFNLSLRHSLRADFEMGLHSHSLSRIFDIETSKPLLVIMTLLGRWPHV</sequence>
<dbReference type="AlphaFoldDB" id="A0A0R3NA59"/>
<proteinExistence type="predicted"/>
<organism evidence="1 2">
    <name type="scientific">Bradyrhizobium retamae</name>
    <dbReference type="NCBI Taxonomy" id="1300035"/>
    <lineage>
        <taxon>Bacteria</taxon>
        <taxon>Pseudomonadati</taxon>
        <taxon>Pseudomonadota</taxon>
        <taxon>Alphaproteobacteria</taxon>
        <taxon>Hyphomicrobiales</taxon>
        <taxon>Nitrobacteraceae</taxon>
        <taxon>Bradyrhizobium</taxon>
    </lineage>
</organism>
<name>A0A0R3NA59_9BRAD</name>
<evidence type="ECO:0000313" key="2">
    <source>
        <dbReference type="Proteomes" id="UP000052023"/>
    </source>
</evidence>
<evidence type="ECO:0000313" key="1">
    <source>
        <dbReference type="EMBL" id="KRR28993.1"/>
    </source>
</evidence>